<accession>A0A2T4PQX0</accession>
<dbReference type="GO" id="GO:0008864">
    <property type="term" value="F:formyltetrahydrofolate deformylase activity"/>
    <property type="evidence" value="ECO:0007669"/>
    <property type="project" value="UniProtKB-UniRule"/>
</dbReference>
<dbReference type="PANTHER" id="PTHR42706:SF1">
    <property type="entry name" value="FORMYLTETRAHYDROFOLATE DEFORMYLASE 2, MITOCHONDRIAL"/>
    <property type="match status" value="1"/>
</dbReference>
<organism evidence="6 7">
    <name type="scientific">Mammaliicoccus vitulinus</name>
    <dbReference type="NCBI Taxonomy" id="71237"/>
    <lineage>
        <taxon>Bacteria</taxon>
        <taxon>Bacillati</taxon>
        <taxon>Bacillota</taxon>
        <taxon>Bacilli</taxon>
        <taxon>Bacillales</taxon>
        <taxon>Staphylococcaceae</taxon>
        <taxon>Mammaliicoccus</taxon>
    </lineage>
</organism>
<comment type="pathway">
    <text evidence="3">Purine metabolism; IMP biosynthesis via de novo pathway; formate from 10-formyl-5,6,7,8-tetrahydrofolate: step 1/1.</text>
</comment>
<keyword evidence="1 3" id="KW-0554">One-carbon metabolism</keyword>
<dbReference type="RefSeq" id="WP_016913066.1">
    <property type="nucleotide sequence ID" value="NZ_BMDF01000004.1"/>
</dbReference>
<evidence type="ECO:0000313" key="6">
    <source>
        <dbReference type="EMBL" id="PTI28291.1"/>
    </source>
</evidence>
<dbReference type="UniPathway" id="UPA00074">
    <property type="reaction ID" value="UER00170"/>
</dbReference>
<dbReference type="PRINTS" id="PR01575">
    <property type="entry name" value="FFH4HYDRLASE"/>
</dbReference>
<evidence type="ECO:0000256" key="2">
    <source>
        <dbReference type="ARBA" id="ARBA00022801"/>
    </source>
</evidence>
<dbReference type="SUPFAM" id="SSF55021">
    <property type="entry name" value="ACT-like"/>
    <property type="match status" value="1"/>
</dbReference>
<comment type="caution">
    <text evidence="6">The sequence shown here is derived from an EMBL/GenBank/DDBJ whole genome shotgun (WGS) entry which is preliminary data.</text>
</comment>
<evidence type="ECO:0000259" key="5">
    <source>
        <dbReference type="Pfam" id="PF00551"/>
    </source>
</evidence>
<reference evidence="6 7" key="1">
    <citation type="journal article" date="2016" name="Front. Microbiol.">
        <title>Comprehensive Phylogenetic Analysis of Bovine Non-aureus Staphylococci Species Based on Whole-Genome Sequencing.</title>
        <authorList>
            <person name="Naushad S."/>
            <person name="Barkema H.W."/>
            <person name="Luby C."/>
            <person name="Condas L.A."/>
            <person name="Nobrega D.B."/>
            <person name="Carson D.A."/>
            <person name="De Buck J."/>
        </authorList>
    </citation>
    <scope>NUCLEOTIDE SEQUENCE [LARGE SCALE GENOMIC DNA]</scope>
    <source>
        <strain evidence="6 7">SNUC 2204</strain>
    </source>
</reference>
<feature type="active site" evidence="3">
    <location>
        <position position="224"/>
    </location>
</feature>
<dbReference type="SUPFAM" id="SSF53328">
    <property type="entry name" value="Formyltransferase"/>
    <property type="match status" value="1"/>
</dbReference>
<keyword evidence="3" id="KW-0658">Purine biosynthesis</keyword>
<dbReference type="Proteomes" id="UP000241209">
    <property type="component" value="Unassembled WGS sequence"/>
</dbReference>
<dbReference type="InterPro" id="IPR036477">
    <property type="entry name" value="Formyl_transf_N_sf"/>
</dbReference>
<dbReference type="InterPro" id="IPR002376">
    <property type="entry name" value="Formyl_transf_N"/>
</dbReference>
<evidence type="ECO:0000256" key="1">
    <source>
        <dbReference type="ARBA" id="ARBA00022563"/>
    </source>
</evidence>
<dbReference type="NCBIfam" id="TIGR00655">
    <property type="entry name" value="PurU"/>
    <property type="match status" value="1"/>
</dbReference>
<dbReference type="AlphaFoldDB" id="A0A2T4PQX0"/>
<dbReference type="GeneID" id="64117256"/>
<comment type="catalytic activity">
    <reaction evidence="3">
        <text>(6R)-10-formyltetrahydrofolate + H2O = (6S)-5,6,7,8-tetrahydrofolate + formate + H(+)</text>
        <dbReference type="Rhea" id="RHEA:19833"/>
        <dbReference type="ChEBI" id="CHEBI:15377"/>
        <dbReference type="ChEBI" id="CHEBI:15378"/>
        <dbReference type="ChEBI" id="CHEBI:15740"/>
        <dbReference type="ChEBI" id="CHEBI:57453"/>
        <dbReference type="ChEBI" id="CHEBI:195366"/>
        <dbReference type="EC" id="3.5.1.10"/>
    </reaction>
</comment>
<name>A0A2T4PQX0_9STAP</name>
<dbReference type="PANTHER" id="PTHR42706">
    <property type="entry name" value="FORMYLTETRAHYDROFOLATE DEFORMYLASE"/>
    <property type="match status" value="1"/>
</dbReference>
<dbReference type="Gene3D" id="3.40.50.170">
    <property type="entry name" value="Formyl transferase, N-terminal domain"/>
    <property type="match status" value="1"/>
</dbReference>
<dbReference type="InterPro" id="IPR041729">
    <property type="entry name" value="Formyl-FH4-Hydrolase_C"/>
</dbReference>
<dbReference type="EC" id="3.5.1.10" evidence="3 4"/>
<evidence type="ECO:0000313" key="7">
    <source>
        <dbReference type="Proteomes" id="UP000241209"/>
    </source>
</evidence>
<dbReference type="OrthoDB" id="9806170at2"/>
<dbReference type="HAMAP" id="MF_01927">
    <property type="entry name" value="PurU"/>
    <property type="match status" value="1"/>
</dbReference>
<proteinExistence type="inferred from homology"/>
<keyword evidence="2 3" id="KW-0378">Hydrolase</keyword>
<protein>
    <recommendedName>
        <fullName evidence="3 4">Formyltetrahydrofolate deformylase</fullName>
        <ecNumber evidence="3 4">3.5.1.10</ecNumber>
    </recommendedName>
    <alternativeName>
        <fullName evidence="3">Formyl-FH(4) hydrolase</fullName>
    </alternativeName>
</protein>
<comment type="function">
    <text evidence="3">Catalyzes the hydrolysis of 10-formyltetrahydrofolate (formyl-FH4) to formate and tetrahydrofolate (FH4).</text>
</comment>
<dbReference type="GO" id="GO:0006189">
    <property type="term" value="P:'de novo' IMP biosynthetic process"/>
    <property type="evidence" value="ECO:0007669"/>
    <property type="project" value="UniProtKB-UniRule"/>
</dbReference>
<dbReference type="STRING" id="1167632.GCA_000286335_02410"/>
<gene>
    <name evidence="3 6" type="primary">purU</name>
    <name evidence="6" type="ORF">BU072_11935</name>
</gene>
<dbReference type="Pfam" id="PF00551">
    <property type="entry name" value="Formyl_trans_N"/>
    <property type="match status" value="1"/>
</dbReference>
<dbReference type="PIRSF" id="PIRSF036480">
    <property type="entry name" value="FormyFH4_hydr"/>
    <property type="match status" value="1"/>
</dbReference>
<dbReference type="EMBL" id="PZFK01000031">
    <property type="protein sequence ID" value="PTI28291.1"/>
    <property type="molecule type" value="Genomic_DNA"/>
</dbReference>
<comment type="similarity">
    <text evidence="3">Belongs to the PurU family.</text>
</comment>
<dbReference type="CDD" id="cd08648">
    <property type="entry name" value="FMT_core_Formyl-FH4-Hydrolase_C"/>
    <property type="match status" value="1"/>
</dbReference>
<evidence type="ECO:0000256" key="4">
    <source>
        <dbReference type="NCBIfam" id="TIGR00655"/>
    </source>
</evidence>
<evidence type="ECO:0000256" key="3">
    <source>
        <dbReference type="HAMAP-Rule" id="MF_01927"/>
    </source>
</evidence>
<dbReference type="NCBIfam" id="NF004684">
    <property type="entry name" value="PRK06027.1"/>
    <property type="match status" value="1"/>
</dbReference>
<dbReference type="GO" id="GO:0006730">
    <property type="term" value="P:one-carbon metabolic process"/>
    <property type="evidence" value="ECO:0007669"/>
    <property type="project" value="UniProtKB-KW"/>
</dbReference>
<dbReference type="Gene3D" id="3.30.70.260">
    <property type="match status" value="1"/>
</dbReference>
<dbReference type="InterPro" id="IPR045865">
    <property type="entry name" value="ACT-like_dom_sf"/>
</dbReference>
<feature type="domain" description="Formyl transferase N-terminal" evidence="5">
    <location>
        <begin position="85"/>
        <end position="261"/>
    </location>
</feature>
<dbReference type="InterPro" id="IPR004810">
    <property type="entry name" value="PurU"/>
</dbReference>
<sequence>MSKHYILLADCKDEIGITSLISTIIKDTNSNIFHLDHYTDVQENENHLYLRIEFDKNDEVKSLLEKELTTKNINFQIFDAEEKVKTALLVSKEDHALSEIILRANRQEFPIEISCVISNHENNRKFVEDLGIPFHHVKVTKETKRESEDEITRICESYDVDLLVLAKYMQILSEVFVERHHLKIINIHHSFLPSFIGANPYKQAYTRGVKLIGATSHYVTEDLDAGPIIEQDVVRVNHRHSAQDMKHTGRHVESHVLARAVQWHCEHKVIVNGNKTVVFT</sequence>